<feature type="coiled-coil region" evidence="1">
    <location>
        <begin position="22"/>
        <end position="80"/>
    </location>
</feature>
<keyword evidence="3" id="KW-1185">Reference proteome</keyword>
<comment type="caution">
    <text evidence="2">The sequence shown here is derived from an EMBL/GenBank/DDBJ whole genome shotgun (WGS) entry which is preliminary data.</text>
</comment>
<evidence type="ECO:0000256" key="1">
    <source>
        <dbReference type="SAM" id="Coils"/>
    </source>
</evidence>
<organism evidence="2 3">
    <name type="scientific">Brachionus plicatilis</name>
    <name type="common">Marine rotifer</name>
    <name type="synonym">Brachionus muelleri</name>
    <dbReference type="NCBI Taxonomy" id="10195"/>
    <lineage>
        <taxon>Eukaryota</taxon>
        <taxon>Metazoa</taxon>
        <taxon>Spiralia</taxon>
        <taxon>Gnathifera</taxon>
        <taxon>Rotifera</taxon>
        <taxon>Eurotatoria</taxon>
        <taxon>Monogononta</taxon>
        <taxon>Pseudotrocha</taxon>
        <taxon>Ploima</taxon>
        <taxon>Brachionidae</taxon>
        <taxon>Brachionus</taxon>
    </lineage>
</organism>
<accession>A0A3M7QXB3</accession>
<dbReference type="AlphaFoldDB" id="A0A3M7QXB3"/>
<evidence type="ECO:0000313" key="3">
    <source>
        <dbReference type="Proteomes" id="UP000276133"/>
    </source>
</evidence>
<name>A0A3M7QXB3_BRAPC</name>
<keyword evidence="1" id="KW-0175">Coiled coil</keyword>
<dbReference type="Proteomes" id="UP000276133">
    <property type="component" value="Unassembled WGS sequence"/>
</dbReference>
<proteinExistence type="predicted"/>
<reference evidence="2 3" key="1">
    <citation type="journal article" date="2018" name="Sci. Rep.">
        <title>Genomic signatures of local adaptation to the degree of environmental predictability in rotifers.</title>
        <authorList>
            <person name="Franch-Gras L."/>
            <person name="Hahn C."/>
            <person name="Garcia-Roger E.M."/>
            <person name="Carmona M.J."/>
            <person name="Serra M."/>
            <person name="Gomez A."/>
        </authorList>
    </citation>
    <scope>NUCLEOTIDE SEQUENCE [LARGE SCALE GENOMIC DNA]</scope>
    <source>
        <strain evidence="2">HYR1</strain>
    </source>
</reference>
<evidence type="ECO:0000313" key="2">
    <source>
        <dbReference type="EMBL" id="RNA16027.1"/>
    </source>
</evidence>
<dbReference type="EMBL" id="REGN01004826">
    <property type="protein sequence ID" value="RNA16027.1"/>
    <property type="molecule type" value="Genomic_DNA"/>
</dbReference>
<gene>
    <name evidence="2" type="ORF">BpHYR1_007118</name>
</gene>
<sequence>MAKAADIINLNVKTTWRLREERDEYSDHIQSLKSDKLKLESELQESKEEILLMRTENEQMRNKVQKNKDWAEQIDRLIKNFECIFRDGTVSKGVGML</sequence>
<protein>
    <submittedName>
        <fullName evidence="2">Uncharacterized protein</fullName>
    </submittedName>
</protein>